<name>A0A2P2I9L8_9CRUS</name>
<protein>
    <recommendedName>
        <fullName evidence="5">Carboxypeptidase</fullName>
        <ecNumber evidence="5">3.4.16.-</ecNumber>
    </recommendedName>
</protein>
<dbReference type="Pfam" id="PF00450">
    <property type="entry name" value="Peptidase_S10"/>
    <property type="match status" value="1"/>
</dbReference>
<dbReference type="EC" id="3.4.16.-" evidence="5"/>
<dbReference type="PANTHER" id="PTHR11802">
    <property type="entry name" value="SERINE PROTEASE FAMILY S10 SERINE CARBOXYPEPTIDASE"/>
    <property type="match status" value="1"/>
</dbReference>
<dbReference type="Gene3D" id="3.40.50.1820">
    <property type="entry name" value="alpha/beta hydrolase"/>
    <property type="match status" value="1"/>
</dbReference>
<dbReference type="GO" id="GO:0006508">
    <property type="term" value="P:proteolysis"/>
    <property type="evidence" value="ECO:0007669"/>
    <property type="project" value="UniProtKB-KW"/>
</dbReference>
<dbReference type="SUPFAM" id="SSF53474">
    <property type="entry name" value="alpha/beta-Hydrolases"/>
    <property type="match status" value="1"/>
</dbReference>
<dbReference type="InterPro" id="IPR001563">
    <property type="entry name" value="Peptidase_S10"/>
</dbReference>
<evidence type="ECO:0000256" key="1">
    <source>
        <dbReference type="ARBA" id="ARBA00009431"/>
    </source>
</evidence>
<dbReference type="GO" id="GO:0004185">
    <property type="term" value="F:serine-type carboxypeptidase activity"/>
    <property type="evidence" value="ECO:0007669"/>
    <property type="project" value="UniProtKB-UniRule"/>
</dbReference>
<dbReference type="PROSITE" id="PS00131">
    <property type="entry name" value="CARBOXYPEPT_SER_SER"/>
    <property type="match status" value="1"/>
</dbReference>
<dbReference type="PANTHER" id="PTHR11802:SF201">
    <property type="entry name" value="CARBOXYPEPTIDASE"/>
    <property type="match status" value="1"/>
</dbReference>
<evidence type="ECO:0000313" key="6">
    <source>
        <dbReference type="EMBL" id="LAB70699.1"/>
    </source>
</evidence>
<dbReference type="EMBL" id="IACF01005113">
    <property type="protein sequence ID" value="LAB70699.1"/>
    <property type="molecule type" value="mRNA"/>
</dbReference>
<accession>A0A2P2I9L8</accession>
<evidence type="ECO:0000256" key="3">
    <source>
        <dbReference type="ARBA" id="ARBA00022670"/>
    </source>
</evidence>
<keyword evidence="4 5" id="KW-0378">Hydrolase</keyword>
<evidence type="ECO:0000256" key="4">
    <source>
        <dbReference type="ARBA" id="ARBA00022801"/>
    </source>
</evidence>
<evidence type="ECO:0000256" key="5">
    <source>
        <dbReference type="RuleBase" id="RU361156"/>
    </source>
</evidence>
<reference evidence="6" key="1">
    <citation type="journal article" date="2018" name="Biosci. Biotechnol. Biochem.">
        <title>Polysaccharide hydrolase of the hadal zone amphipods Hirondellea gigas.</title>
        <authorList>
            <person name="Kobayashi H."/>
            <person name="Nagahama T."/>
            <person name="Arai W."/>
            <person name="Sasagawa Y."/>
            <person name="Umeda M."/>
            <person name="Hayashi T."/>
            <person name="Nikaido I."/>
            <person name="Watanabe H."/>
            <person name="Oguri K."/>
            <person name="Kitazato H."/>
            <person name="Fujioka K."/>
            <person name="Kido Y."/>
            <person name="Takami H."/>
        </authorList>
    </citation>
    <scope>NUCLEOTIDE SEQUENCE</scope>
    <source>
        <tissue evidence="6">Whole body</tissue>
    </source>
</reference>
<dbReference type="GO" id="GO:0031647">
    <property type="term" value="P:regulation of protein stability"/>
    <property type="evidence" value="ECO:0007669"/>
    <property type="project" value="UniProtKB-ARBA"/>
</dbReference>
<organism evidence="6">
    <name type="scientific">Hirondellea gigas</name>
    <dbReference type="NCBI Taxonomy" id="1518452"/>
    <lineage>
        <taxon>Eukaryota</taxon>
        <taxon>Metazoa</taxon>
        <taxon>Ecdysozoa</taxon>
        <taxon>Arthropoda</taxon>
        <taxon>Crustacea</taxon>
        <taxon>Multicrustacea</taxon>
        <taxon>Malacostraca</taxon>
        <taxon>Eumalacostraca</taxon>
        <taxon>Peracarida</taxon>
        <taxon>Amphipoda</taxon>
        <taxon>Amphilochidea</taxon>
        <taxon>Lysianassida</taxon>
        <taxon>Lysianassidira</taxon>
        <taxon>Lysianassoidea</taxon>
        <taxon>Lysianassidae</taxon>
        <taxon>Hirondellea</taxon>
    </lineage>
</organism>
<dbReference type="GO" id="GO:1904715">
    <property type="term" value="P:negative regulation of chaperone-mediated autophagy"/>
    <property type="evidence" value="ECO:0007669"/>
    <property type="project" value="UniProtKB-ARBA"/>
</dbReference>
<evidence type="ECO:0000256" key="2">
    <source>
        <dbReference type="ARBA" id="ARBA00022645"/>
    </source>
</evidence>
<keyword evidence="3 5" id="KW-0645">Protease</keyword>
<dbReference type="InterPro" id="IPR029058">
    <property type="entry name" value="AB_hydrolase_fold"/>
</dbReference>
<proteinExistence type="evidence at transcript level"/>
<dbReference type="AlphaFoldDB" id="A0A2P2I9L8"/>
<dbReference type="InterPro" id="IPR018202">
    <property type="entry name" value="Ser_caboxypep_ser_AS"/>
</dbReference>
<keyword evidence="2 5" id="KW-0121">Carboxypeptidase</keyword>
<sequence length="433" mass="48920">MLRWLPYYLRLHEVAGISLIAAIGQKRFIESIPDTTAPLLLWLNGGPGCSSMDGLLTELGPFYVNLGGETLYENPSSWNTFANIMYLESPACVGYSYNTERKCKASDYSTAEDNYLALKEFFTRFPNYRDSPFYVTGESYGGIYIPTLAVKIVENLDDYPLNLQGYAIGNGLNSYSMNDNSLVFFAKYHGLVGEILWDDLVTNCCTDGVPSQEACHFSNSESSDCAENVNQVFTTVYNSGLNMYGLYADCIMDDERTFTRYDVDMMNLFRNSKLTRQSGSRGSERSNIPCLSTNDTTHYLNKAEVRKALHIPDSLFRWEVCSDIVAALFERNYEEMSAEYWLLHDAGIRGLVYSGDTDMACNFIGGEWFVDSLGFDVVSPYTKWMFGDQVAGFVKTFDLLDFVTLKGSGHMVPQDRPKESLYVIKAFIYKTPY</sequence>
<dbReference type="FunFam" id="3.40.50.1820:FF:000335">
    <property type="entry name" value="Carboxypeptidase"/>
    <property type="match status" value="1"/>
</dbReference>
<comment type="similarity">
    <text evidence="1 5">Belongs to the peptidase S10 family.</text>
</comment>
<dbReference type="PRINTS" id="PR00724">
    <property type="entry name" value="CRBOXYPTASEC"/>
</dbReference>